<keyword evidence="1" id="KW-0732">Signal</keyword>
<dbReference type="EMBL" id="JAQHRD010000001">
    <property type="protein sequence ID" value="KAJ6447065.1"/>
    <property type="molecule type" value="Genomic_DNA"/>
</dbReference>
<sequence>MSPVLLLLLAVLGHAYTVPIKPKDGIYIVTRDTAGNDVHTEISGPKQCVDASPSHHYNYSAPYPRAVLRREDGDKRVRTTWCGCKHHLDKKDFHAAGKNLYQQVKQHPQLKTPSLYSISGSVVAFICKKDPKKGPPSIQLADIGYMATMVQNACGPFVAGTFLKTYGIEDPPILVGYMQANKGLDFCKEAMGSDEETCKKGGTR</sequence>
<evidence type="ECO:0000313" key="3">
    <source>
        <dbReference type="Proteomes" id="UP001163105"/>
    </source>
</evidence>
<reference evidence="2" key="1">
    <citation type="submission" date="2023-01" db="EMBL/GenBank/DDBJ databases">
        <title>The growth and conidiation of Purpureocillium lavendulum are regulated by nitrogen source and histone H3K14 acetylation.</title>
        <authorList>
            <person name="Tang P."/>
            <person name="Han J."/>
            <person name="Zhang C."/>
            <person name="Tang P."/>
            <person name="Qi F."/>
            <person name="Zhang K."/>
            <person name="Liang L."/>
        </authorList>
    </citation>
    <scope>NUCLEOTIDE SEQUENCE</scope>
    <source>
        <strain evidence="2">YMF1.00683</strain>
    </source>
</reference>
<protein>
    <submittedName>
        <fullName evidence="2">Ras family protein</fullName>
    </submittedName>
</protein>
<evidence type="ECO:0000256" key="1">
    <source>
        <dbReference type="SAM" id="SignalP"/>
    </source>
</evidence>
<feature type="chain" id="PRO_5044258434" evidence="1">
    <location>
        <begin position="18"/>
        <end position="204"/>
    </location>
</feature>
<proteinExistence type="predicted"/>
<comment type="caution">
    <text evidence="2">The sequence shown here is derived from an EMBL/GenBank/DDBJ whole genome shotgun (WGS) entry which is preliminary data.</text>
</comment>
<feature type="signal peptide" evidence="1">
    <location>
        <begin position="1"/>
        <end position="17"/>
    </location>
</feature>
<evidence type="ECO:0000313" key="2">
    <source>
        <dbReference type="EMBL" id="KAJ6447065.1"/>
    </source>
</evidence>
<dbReference type="Proteomes" id="UP001163105">
    <property type="component" value="Unassembled WGS sequence"/>
</dbReference>
<organism evidence="2 3">
    <name type="scientific">Purpureocillium lavendulum</name>
    <dbReference type="NCBI Taxonomy" id="1247861"/>
    <lineage>
        <taxon>Eukaryota</taxon>
        <taxon>Fungi</taxon>
        <taxon>Dikarya</taxon>
        <taxon>Ascomycota</taxon>
        <taxon>Pezizomycotina</taxon>
        <taxon>Sordariomycetes</taxon>
        <taxon>Hypocreomycetidae</taxon>
        <taxon>Hypocreales</taxon>
        <taxon>Ophiocordycipitaceae</taxon>
        <taxon>Purpureocillium</taxon>
    </lineage>
</organism>
<keyword evidence="3" id="KW-1185">Reference proteome</keyword>
<accession>A0AB34G6P0</accession>
<name>A0AB34G6P0_9HYPO</name>
<dbReference type="AlphaFoldDB" id="A0AB34G6P0"/>
<gene>
    <name evidence="2" type="ORF">O9K51_01840</name>
</gene>